<accession>A0A2T5PCL7</accession>
<protein>
    <recommendedName>
        <fullName evidence="3">Lipocalin-like domain-containing protein</fullName>
    </recommendedName>
</protein>
<organism evidence="1 2">
    <name type="scientific">Pseudomonas mangrovi</name>
    <dbReference type="NCBI Taxonomy" id="2161748"/>
    <lineage>
        <taxon>Bacteria</taxon>
        <taxon>Pseudomonadati</taxon>
        <taxon>Pseudomonadota</taxon>
        <taxon>Gammaproteobacteria</taxon>
        <taxon>Pseudomonadales</taxon>
        <taxon>Pseudomonadaceae</taxon>
        <taxon>Pseudomonas</taxon>
    </lineage>
</organism>
<dbReference type="AlphaFoldDB" id="A0A2T5PCL7"/>
<comment type="caution">
    <text evidence="1">The sequence shown here is derived from an EMBL/GenBank/DDBJ whole genome shotgun (WGS) entry which is preliminary data.</text>
</comment>
<evidence type="ECO:0008006" key="3">
    <source>
        <dbReference type="Google" id="ProtNLM"/>
    </source>
</evidence>
<evidence type="ECO:0000313" key="2">
    <source>
        <dbReference type="Proteomes" id="UP000244064"/>
    </source>
</evidence>
<dbReference type="Proteomes" id="UP000244064">
    <property type="component" value="Unassembled WGS sequence"/>
</dbReference>
<keyword evidence="2" id="KW-1185">Reference proteome</keyword>
<evidence type="ECO:0000313" key="1">
    <source>
        <dbReference type="EMBL" id="PTU75469.1"/>
    </source>
</evidence>
<name>A0A2T5PCL7_9PSED</name>
<proteinExistence type="predicted"/>
<sequence length="98" mass="11067">MVHQADLPGNWRKQEQTTGAEQYAATLRFEKNGLYVGTAEPAGAFTWWDQGTWEIRGPTTLALSTANDEVVSYRFELVGDELRITDADGRSVRYRRGD</sequence>
<reference evidence="1 2" key="1">
    <citation type="submission" date="2018-04" db="EMBL/GenBank/DDBJ databases">
        <title>Pseudomonas sp. nov., isolated from mangrove soil.</title>
        <authorList>
            <person name="Chen C."/>
        </authorList>
    </citation>
    <scope>NUCLEOTIDE SEQUENCE [LARGE SCALE GENOMIC DNA]</scope>
    <source>
        <strain evidence="1 2">TC-11</strain>
    </source>
</reference>
<gene>
    <name evidence="1" type="ORF">DBO85_04840</name>
</gene>
<dbReference type="EMBL" id="QASN01000007">
    <property type="protein sequence ID" value="PTU75469.1"/>
    <property type="molecule type" value="Genomic_DNA"/>
</dbReference>